<comment type="caution">
    <text evidence="4">The sequence shown here is derived from an EMBL/GenBank/DDBJ whole genome shotgun (WGS) entry which is preliminary data.</text>
</comment>
<evidence type="ECO:0000259" key="3">
    <source>
        <dbReference type="SMART" id="SM00244"/>
    </source>
</evidence>
<keyword evidence="2" id="KW-1133">Transmembrane helix</keyword>
<dbReference type="CDD" id="cd08829">
    <property type="entry name" value="SPFH_paraslipin"/>
    <property type="match status" value="1"/>
</dbReference>
<organism evidence="4 5">
    <name type="scientific">candidate division GN15 bacterium</name>
    <dbReference type="NCBI Taxonomy" id="2072418"/>
    <lineage>
        <taxon>Bacteria</taxon>
        <taxon>candidate division GN15</taxon>
    </lineage>
</organism>
<protein>
    <submittedName>
        <fullName evidence="4">SPFH/Band 7/PHB domain protein</fullName>
    </submittedName>
</protein>
<reference evidence="4 5" key="1">
    <citation type="journal article" date="2018" name="ISME J.">
        <title>A methanotrophic archaeon couples anaerobic oxidation of methane to Fe(III) reduction.</title>
        <authorList>
            <person name="Cai C."/>
            <person name="Leu A.O."/>
            <person name="Xie G.J."/>
            <person name="Guo J."/>
            <person name="Feng Y."/>
            <person name="Zhao J.X."/>
            <person name="Tyson G.W."/>
            <person name="Yuan Z."/>
            <person name="Hu S."/>
        </authorList>
    </citation>
    <scope>NUCLEOTIDE SEQUENCE [LARGE SCALE GENOMIC DNA]</scope>
    <source>
        <strain evidence="4">FeB_12</strain>
    </source>
</reference>
<dbReference type="InterPro" id="IPR043202">
    <property type="entry name" value="Band-7_stomatin-like"/>
</dbReference>
<proteinExistence type="inferred from homology"/>
<dbReference type="Proteomes" id="UP000250918">
    <property type="component" value="Unassembled WGS sequence"/>
</dbReference>
<dbReference type="Pfam" id="PF01145">
    <property type="entry name" value="Band_7"/>
    <property type="match status" value="1"/>
</dbReference>
<dbReference type="InterPro" id="IPR001972">
    <property type="entry name" value="Stomatin_HflK_fam"/>
</dbReference>
<feature type="domain" description="Band 7" evidence="3">
    <location>
        <begin position="25"/>
        <end position="171"/>
    </location>
</feature>
<evidence type="ECO:0000256" key="1">
    <source>
        <dbReference type="ARBA" id="ARBA00008164"/>
    </source>
</evidence>
<feature type="transmembrane region" description="Helical" evidence="2">
    <location>
        <begin position="6"/>
        <end position="30"/>
    </location>
</feature>
<dbReference type="GO" id="GO:0005886">
    <property type="term" value="C:plasma membrane"/>
    <property type="evidence" value="ECO:0007669"/>
    <property type="project" value="InterPro"/>
</dbReference>
<dbReference type="PANTHER" id="PTHR10264">
    <property type="entry name" value="BAND 7 PROTEIN-RELATED"/>
    <property type="match status" value="1"/>
</dbReference>
<evidence type="ECO:0000313" key="5">
    <source>
        <dbReference type="Proteomes" id="UP000250918"/>
    </source>
</evidence>
<dbReference type="FunFam" id="3.30.479.30:FF:000004">
    <property type="entry name" value="Putative membrane protease family, stomatin"/>
    <property type="match status" value="1"/>
</dbReference>
<evidence type="ECO:0000313" key="4">
    <source>
        <dbReference type="EMBL" id="PWB73820.1"/>
    </source>
</evidence>
<comment type="similarity">
    <text evidence="1">Belongs to the band 7/mec-2 family.</text>
</comment>
<name>A0A855X4N0_9BACT</name>
<dbReference type="SUPFAM" id="SSF117892">
    <property type="entry name" value="Band 7/SPFH domain"/>
    <property type="match status" value="1"/>
</dbReference>
<dbReference type="AlphaFoldDB" id="A0A855X4N0"/>
<dbReference type="GO" id="GO:0098552">
    <property type="term" value="C:side of membrane"/>
    <property type="evidence" value="ECO:0007669"/>
    <property type="project" value="UniProtKB-ARBA"/>
</dbReference>
<feature type="non-terminal residue" evidence="4">
    <location>
        <position position="171"/>
    </location>
</feature>
<keyword evidence="2" id="KW-0812">Transmembrane</keyword>
<dbReference type="PRINTS" id="PR00721">
    <property type="entry name" value="STOMATIN"/>
</dbReference>
<sequence length="171" mass="19187">MESTVNPVVVFLIVACVAAVILVLLSIRIIRPYERGLVERLGKYQRTIGPGLNLIMPFFDTVLKVDMREVVIEVPPQLVITKDNVNVEVDAIIYAQVTDPARSRYEISNYIVAATKLAQTNLRNVIGEIDLDACLSSRDKINAQLRDVMDTATDKWGVKVNRIELQRIDPP</sequence>
<dbReference type="InterPro" id="IPR036013">
    <property type="entry name" value="Band_7/SPFH_dom_sf"/>
</dbReference>
<dbReference type="EMBL" id="PQAP01000047">
    <property type="protein sequence ID" value="PWB73820.1"/>
    <property type="molecule type" value="Genomic_DNA"/>
</dbReference>
<evidence type="ECO:0000256" key="2">
    <source>
        <dbReference type="SAM" id="Phobius"/>
    </source>
</evidence>
<keyword evidence="2" id="KW-0472">Membrane</keyword>
<dbReference type="SMART" id="SM00244">
    <property type="entry name" value="PHB"/>
    <property type="match status" value="1"/>
</dbReference>
<dbReference type="Gene3D" id="3.30.479.30">
    <property type="entry name" value="Band 7 domain"/>
    <property type="match status" value="1"/>
</dbReference>
<accession>A0A855X4N0</accession>
<dbReference type="InterPro" id="IPR001107">
    <property type="entry name" value="Band_7"/>
</dbReference>
<dbReference type="PANTHER" id="PTHR10264:SF19">
    <property type="entry name" value="AT06885P-RELATED"/>
    <property type="match status" value="1"/>
</dbReference>
<gene>
    <name evidence="4" type="ORF">C3F09_04705</name>
</gene>